<evidence type="ECO:0000256" key="12">
    <source>
        <dbReference type="RuleBase" id="RU003357"/>
    </source>
</evidence>
<dbReference type="PANTHER" id="PTHR30069">
    <property type="entry name" value="TONB-DEPENDENT OUTER MEMBRANE RECEPTOR"/>
    <property type="match status" value="1"/>
</dbReference>
<evidence type="ECO:0000256" key="1">
    <source>
        <dbReference type="ARBA" id="ARBA00004571"/>
    </source>
</evidence>
<dbReference type="InterPro" id="IPR012910">
    <property type="entry name" value="Plug_dom"/>
</dbReference>
<keyword evidence="6 11" id="KW-0798">TonB box</keyword>
<feature type="domain" description="TonB-dependent receptor plug" evidence="15">
    <location>
        <begin position="90"/>
        <end position="196"/>
    </location>
</feature>
<dbReference type="InterPro" id="IPR036942">
    <property type="entry name" value="Beta-barrel_TonB_sf"/>
</dbReference>
<evidence type="ECO:0000259" key="14">
    <source>
        <dbReference type="Pfam" id="PF00593"/>
    </source>
</evidence>
<keyword evidence="4 10" id="KW-0812">Transmembrane</keyword>
<feature type="signal peptide" evidence="13">
    <location>
        <begin position="1"/>
        <end position="37"/>
    </location>
</feature>
<dbReference type="Gene3D" id="2.40.170.20">
    <property type="entry name" value="TonB-dependent receptor, beta-barrel domain"/>
    <property type="match status" value="1"/>
</dbReference>
<keyword evidence="7 10" id="KW-0472">Membrane</keyword>
<name>A0ABV7UFJ3_9HYPH</name>
<dbReference type="PROSITE" id="PS00430">
    <property type="entry name" value="TONB_DEPENDENT_REC_1"/>
    <property type="match status" value="1"/>
</dbReference>
<evidence type="ECO:0000256" key="8">
    <source>
        <dbReference type="ARBA" id="ARBA00023170"/>
    </source>
</evidence>
<comment type="similarity">
    <text evidence="10 12">Belongs to the TonB-dependent receptor family.</text>
</comment>
<organism evidence="16 17">
    <name type="scientific">Camelimonas fluminis</name>
    <dbReference type="NCBI Taxonomy" id="1576911"/>
    <lineage>
        <taxon>Bacteria</taxon>
        <taxon>Pseudomonadati</taxon>
        <taxon>Pseudomonadota</taxon>
        <taxon>Alphaproteobacteria</taxon>
        <taxon>Hyphomicrobiales</taxon>
        <taxon>Chelatococcaceae</taxon>
        <taxon>Camelimonas</taxon>
    </lineage>
</organism>
<proteinExistence type="inferred from homology"/>
<evidence type="ECO:0000313" key="16">
    <source>
        <dbReference type="EMBL" id="MFC3636917.1"/>
    </source>
</evidence>
<evidence type="ECO:0000313" key="17">
    <source>
        <dbReference type="Proteomes" id="UP001595704"/>
    </source>
</evidence>
<dbReference type="CDD" id="cd01347">
    <property type="entry name" value="ligand_gated_channel"/>
    <property type="match status" value="1"/>
</dbReference>
<dbReference type="Pfam" id="PF00593">
    <property type="entry name" value="TonB_dep_Rec_b-barrel"/>
    <property type="match status" value="1"/>
</dbReference>
<dbReference type="PANTHER" id="PTHR30069:SF29">
    <property type="entry name" value="HEMOGLOBIN AND HEMOGLOBIN-HAPTOGLOBIN-BINDING PROTEIN 1-RELATED"/>
    <property type="match status" value="1"/>
</dbReference>
<dbReference type="PROSITE" id="PS52016">
    <property type="entry name" value="TONB_DEPENDENT_REC_3"/>
    <property type="match status" value="1"/>
</dbReference>
<accession>A0ABV7UFJ3</accession>
<keyword evidence="3 10" id="KW-1134">Transmembrane beta strand</keyword>
<evidence type="ECO:0000256" key="4">
    <source>
        <dbReference type="ARBA" id="ARBA00022692"/>
    </source>
</evidence>
<dbReference type="EMBL" id="JBHRYC010000026">
    <property type="protein sequence ID" value="MFC3636917.1"/>
    <property type="molecule type" value="Genomic_DNA"/>
</dbReference>
<evidence type="ECO:0000256" key="6">
    <source>
        <dbReference type="ARBA" id="ARBA00023077"/>
    </source>
</evidence>
<dbReference type="Pfam" id="PF07715">
    <property type="entry name" value="Plug"/>
    <property type="match status" value="1"/>
</dbReference>
<feature type="domain" description="TonB-dependent receptor-like beta-barrel" evidence="14">
    <location>
        <begin position="234"/>
        <end position="650"/>
    </location>
</feature>
<feature type="chain" id="PRO_5046516492" evidence="13">
    <location>
        <begin position="38"/>
        <end position="676"/>
    </location>
</feature>
<dbReference type="SUPFAM" id="SSF56935">
    <property type="entry name" value="Porins"/>
    <property type="match status" value="1"/>
</dbReference>
<keyword evidence="9 10" id="KW-0998">Cell outer membrane</keyword>
<evidence type="ECO:0000256" key="11">
    <source>
        <dbReference type="PROSITE-ProRule" id="PRU10143"/>
    </source>
</evidence>
<dbReference type="InterPro" id="IPR010916">
    <property type="entry name" value="TonB_box_CS"/>
</dbReference>
<sequence>MLLSSSDNRFHRHARRQVLAGCSAAALLLALAPAAQAGNVQTQNAQLQNAGTQSAPGQAGATNAAGALPADVIQLDTVSVTANTTPTDMSKVGSAVTVISGEELQRQQIRFVPDALRQVPGLAVSRSGPVGKQTQVRMRGSEANQTLVIIDGVVVNDPAAGSEYDLTNLLTDDVDRIEVLRGPQSALYGSDAVGGVINIVTRKGSGKPRFSTRIEGGSRQTINGASSVSYGDERFNFVIGANGFSTDGFSSADRRYGNFENDGYRNGGGYTKFGFSPSEYLEFNVMGRYTKFFNKTDGYAGGVGAYDDNSDTKGEQVFGRAEAKLKLLDGRWNHTFAATRSDQSNEYRLDRLPQSDSRGTVSRYEYKTDLRFDTPSFLDASHIVTFAAQHKDERYRTNSAWANLDQSMASTGLVGQYQGTFRNLTLTASVRHDNNDVFKDSTTYRFTGAYRIDETGTKLRASYGTGVKNPTMMELYGYTNTYRGNPNLTPEKARGWDVGVDQEIWGQRVVLNATYFNQRITDLITGAGYTSVNMPGTSAIQGAELGLTVRPIDGLTIAGSYTYTDGRDATGAELVRRPRNIASLNVNYAFLEGKANVNVGLVYNGKQTDWAYDAFYNRQVVTLGAYTLVNIGGSWRINENAELYVKVDNLFDKRYQEVYTYGVAGRTATLGARITF</sequence>
<dbReference type="InterPro" id="IPR000531">
    <property type="entry name" value="Beta-barrel_TonB"/>
</dbReference>
<dbReference type="Proteomes" id="UP001595704">
    <property type="component" value="Unassembled WGS sequence"/>
</dbReference>
<evidence type="ECO:0000256" key="3">
    <source>
        <dbReference type="ARBA" id="ARBA00022452"/>
    </source>
</evidence>
<dbReference type="PROSITE" id="PS51318">
    <property type="entry name" value="TAT"/>
    <property type="match status" value="1"/>
</dbReference>
<dbReference type="InterPro" id="IPR037066">
    <property type="entry name" value="Plug_dom_sf"/>
</dbReference>
<dbReference type="RefSeq" id="WP_191318149.1">
    <property type="nucleotide sequence ID" value="NZ_BNCG01000002.1"/>
</dbReference>
<feature type="short sequence motif" description="TonB box" evidence="11">
    <location>
        <begin position="77"/>
        <end position="83"/>
    </location>
</feature>
<protein>
    <submittedName>
        <fullName evidence="16">TonB-dependent receptor plug domain-containing protein</fullName>
    </submittedName>
</protein>
<gene>
    <name evidence="16" type="ORF">ACFONL_05895</name>
</gene>
<keyword evidence="2 10" id="KW-0813">Transport</keyword>
<dbReference type="InterPro" id="IPR039426">
    <property type="entry name" value="TonB-dep_rcpt-like"/>
</dbReference>
<evidence type="ECO:0000256" key="13">
    <source>
        <dbReference type="SAM" id="SignalP"/>
    </source>
</evidence>
<comment type="caution">
    <text evidence="16">The sequence shown here is derived from an EMBL/GenBank/DDBJ whole genome shotgun (WGS) entry which is preliminary data.</text>
</comment>
<evidence type="ECO:0000259" key="15">
    <source>
        <dbReference type="Pfam" id="PF07715"/>
    </source>
</evidence>
<dbReference type="InterPro" id="IPR006311">
    <property type="entry name" value="TAT_signal"/>
</dbReference>
<evidence type="ECO:0000256" key="5">
    <source>
        <dbReference type="ARBA" id="ARBA00022729"/>
    </source>
</evidence>
<reference evidence="17" key="1">
    <citation type="journal article" date="2019" name="Int. J. Syst. Evol. Microbiol.">
        <title>The Global Catalogue of Microorganisms (GCM) 10K type strain sequencing project: providing services to taxonomists for standard genome sequencing and annotation.</title>
        <authorList>
            <consortium name="The Broad Institute Genomics Platform"/>
            <consortium name="The Broad Institute Genome Sequencing Center for Infectious Disease"/>
            <person name="Wu L."/>
            <person name="Ma J."/>
        </authorList>
    </citation>
    <scope>NUCLEOTIDE SEQUENCE [LARGE SCALE GENOMIC DNA]</scope>
    <source>
        <strain evidence="17">KCTC 42282</strain>
    </source>
</reference>
<keyword evidence="17" id="KW-1185">Reference proteome</keyword>
<evidence type="ECO:0000256" key="2">
    <source>
        <dbReference type="ARBA" id="ARBA00022448"/>
    </source>
</evidence>
<keyword evidence="5 13" id="KW-0732">Signal</keyword>
<dbReference type="Gene3D" id="2.170.130.10">
    <property type="entry name" value="TonB-dependent receptor, plug domain"/>
    <property type="match status" value="1"/>
</dbReference>
<comment type="subcellular location">
    <subcellularLocation>
        <location evidence="1 10">Cell outer membrane</location>
        <topology evidence="1 10">Multi-pass membrane protein</topology>
    </subcellularLocation>
</comment>
<evidence type="ECO:0000256" key="10">
    <source>
        <dbReference type="PROSITE-ProRule" id="PRU01360"/>
    </source>
</evidence>
<keyword evidence="8 16" id="KW-0675">Receptor</keyword>
<evidence type="ECO:0000256" key="9">
    <source>
        <dbReference type="ARBA" id="ARBA00023237"/>
    </source>
</evidence>
<evidence type="ECO:0000256" key="7">
    <source>
        <dbReference type="ARBA" id="ARBA00023136"/>
    </source>
</evidence>